<dbReference type="InterPro" id="IPR029063">
    <property type="entry name" value="SAM-dependent_MTases_sf"/>
</dbReference>
<dbReference type="HAMAP" id="MF_01590">
    <property type="entry name" value="tRNA_carboxymethyltr_CmoB"/>
    <property type="match status" value="1"/>
</dbReference>
<dbReference type="NCBIfam" id="NF011650">
    <property type="entry name" value="PRK15068.1"/>
    <property type="match status" value="1"/>
</dbReference>
<dbReference type="GO" id="GO:0016765">
    <property type="term" value="F:transferase activity, transferring alkyl or aryl (other than methyl) groups"/>
    <property type="evidence" value="ECO:0007669"/>
    <property type="project" value="InterPro"/>
</dbReference>
<evidence type="ECO:0000256" key="1">
    <source>
        <dbReference type="ARBA" id="ARBA00022679"/>
    </source>
</evidence>
<dbReference type="InterPro" id="IPR010017">
    <property type="entry name" value="CmoB"/>
</dbReference>
<dbReference type="AlphaFoldDB" id="A0A1W1CGD4"/>
<dbReference type="Gene3D" id="3.40.50.150">
    <property type="entry name" value="Vaccinia Virus protein VP39"/>
    <property type="match status" value="1"/>
</dbReference>
<organism evidence="3">
    <name type="scientific">hydrothermal vent metagenome</name>
    <dbReference type="NCBI Taxonomy" id="652676"/>
    <lineage>
        <taxon>unclassified sequences</taxon>
        <taxon>metagenomes</taxon>
        <taxon>ecological metagenomes</taxon>
    </lineage>
</organism>
<proteinExistence type="inferred from homology"/>
<accession>A0A1W1CGD4</accession>
<gene>
    <name evidence="3" type="ORF">MNB_SV-12-122</name>
</gene>
<evidence type="ECO:0000313" key="3">
    <source>
        <dbReference type="EMBL" id="SFV64761.1"/>
    </source>
</evidence>
<protein>
    <submittedName>
        <fullName evidence="3">tRNA (5-methoxyuridine) 34 synthase</fullName>
    </submittedName>
</protein>
<dbReference type="InterPro" id="IPR027555">
    <property type="entry name" value="Mo5U34_MeTrfas-like"/>
</dbReference>
<dbReference type="GO" id="GO:0002098">
    <property type="term" value="P:tRNA wobble uridine modification"/>
    <property type="evidence" value="ECO:0007669"/>
    <property type="project" value="InterPro"/>
</dbReference>
<evidence type="ECO:0000256" key="2">
    <source>
        <dbReference type="ARBA" id="ARBA00022694"/>
    </source>
</evidence>
<keyword evidence="1" id="KW-0808">Transferase</keyword>
<dbReference type="EMBL" id="FPHE01000135">
    <property type="protein sequence ID" value="SFV64761.1"/>
    <property type="molecule type" value="Genomic_DNA"/>
</dbReference>
<dbReference type="CDD" id="cd02440">
    <property type="entry name" value="AdoMet_MTases"/>
    <property type="match status" value="1"/>
</dbReference>
<reference evidence="3" key="1">
    <citation type="submission" date="2016-10" db="EMBL/GenBank/DDBJ databases">
        <authorList>
            <person name="de Groot N.N."/>
        </authorList>
    </citation>
    <scope>NUCLEOTIDE SEQUENCE</scope>
</reference>
<dbReference type="NCBIfam" id="TIGR00452">
    <property type="entry name" value="tRNA 5-methoxyuridine(34)/uridine 5-oxyacetic acid(34) synthase CmoB"/>
    <property type="match status" value="1"/>
</dbReference>
<sequence length="309" mass="36272">MSIKKVDLNALRIEREKCIGWKNIKPYWEAVTGLPKVGDIEVKLGDTIEIYPSNLSDEDEAYIYKSAKTIWPWRKGPFQISKTFIDSEWRSNIKYDLLRPHFDLKDKIVGDIGCNNGYYLFRMMEDNPKRLVGFDPSAIFYCQFRFLDHFIQSDIKFELLGVEHVEHYEHKFDILFCLGVLYHRADPIGSLKSLYKGLNFGGELILDTFMIDGEEEICLTPKKRYSKIPNIYFIPTISALKNWCYRAGFEEIEVLEIAKTELNEQRRTEWINTQSLDDFLDDRDDTKTVEGYPAPKRVYIKAKKIKKNS</sequence>
<keyword evidence="2" id="KW-0819">tRNA processing</keyword>
<dbReference type="Pfam" id="PF08003">
    <property type="entry name" value="Methyltransf_9"/>
    <property type="match status" value="1"/>
</dbReference>
<dbReference type="SUPFAM" id="SSF53335">
    <property type="entry name" value="S-adenosyl-L-methionine-dependent methyltransferases"/>
    <property type="match status" value="1"/>
</dbReference>
<name>A0A1W1CGD4_9ZZZZ</name>